<protein>
    <recommendedName>
        <fullName evidence="3">NfeD-like C-terminal domain-containing protein</fullName>
    </recommendedName>
</protein>
<gene>
    <name evidence="2" type="ORF">MP11Mi_31090</name>
</gene>
<sequence length="193" mass="20043">MSDWDHVKDRRNGVPVLGIVLLAIGLVGLLLTLLSLIGFEFGSFDIHLGDSGAGLLSVATPFLTGFGLLSGGLIVFEVTSTPIALLAGAVVGIALGLVAFALLGYLVGSEEELPSYDLVGSAVRIVEAVAPGRYGTAEVTTPLGARQITVTSDESLAHNDHAVIVEKIDGRESFHVSSITFGEATHPEGNEHL</sequence>
<reference evidence="2" key="1">
    <citation type="submission" date="2023-06" db="EMBL/GenBank/DDBJ databases">
        <title>Gordonia sp. nov. and Pseudochrobactrum sp. nov., two species isolated from the burying beetle Nicrophorus vespilloides.</title>
        <authorList>
            <person name="Poehlein A."/>
            <person name="Guzman J."/>
            <person name="Daniel R."/>
            <person name="Vilcinskas A."/>
        </authorList>
    </citation>
    <scope>NUCLEOTIDE SEQUENCE</scope>
    <source>
        <strain evidence="2">MP11Mi</strain>
    </source>
</reference>
<keyword evidence="1" id="KW-1133">Transmembrane helix</keyword>
<dbReference type="AlphaFoldDB" id="A0AA97CYM5"/>
<accession>A0AA97CYM5</accession>
<keyword evidence="1" id="KW-0472">Membrane</keyword>
<keyword evidence="1" id="KW-0812">Transmembrane</keyword>
<feature type="transmembrane region" description="Helical" evidence="1">
    <location>
        <begin position="51"/>
        <end position="76"/>
    </location>
</feature>
<evidence type="ECO:0000313" key="2">
    <source>
        <dbReference type="EMBL" id="WOC13997.1"/>
    </source>
</evidence>
<feature type="transmembrane region" description="Helical" evidence="1">
    <location>
        <begin position="12"/>
        <end position="39"/>
    </location>
</feature>
<feature type="transmembrane region" description="Helical" evidence="1">
    <location>
        <begin position="83"/>
        <end position="107"/>
    </location>
</feature>
<organism evidence="2">
    <name type="scientific">Gordonia sp. MP11Mi</name>
    <dbReference type="NCBI Taxonomy" id="3022769"/>
    <lineage>
        <taxon>Bacteria</taxon>
        <taxon>Bacillati</taxon>
        <taxon>Actinomycetota</taxon>
        <taxon>Actinomycetes</taxon>
        <taxon>Mycobacteriales</taxon>
        <taxon>Gordoniaceae</taxon>
        <taxon>Gordonia</taxon>
    </lineage>
</organism>
<evidence type="ECO:0000256" key="1">
    <source>
        <dbReference type="SAM" id="Phobius"/>
    </source>
</evidence>
<proteinExistence type="predicted"/>
<evidence type="ECO:0008006" key="3">
    <source>
        <dbReference type="Google" id="ProtNLM"/>
    </source>
</evidence>
<name>A0AA97CYM5_9ACTN</name>
<dbReference type="EMBL" id="CP128986">
    <property type="protein sequence ID" value="WOC13997.1"/>
    <property type="molecule type" value="Genomic_DNA"/>
</dbReference>